<dbReference type="Proteomes" id="UP000275408">
    <property type="component" value="Unassembled WGS sequence"/>
</dbReference>
<organism evidence="1 2">
    <name type="scientific">Pocillopora damicornis</name>
    <name type="common">Cauliflower coral</name>
    <name type="synonym">Millepora damicornis</name>
    <dbReference type="NCBI Taxonomy" id="46731"/>
    <lineage>
        <taxon>Eukaryota</taxon>
        <taxon>Metazoa</taxon>
        <taxon>Cnidaria</taxon>
        <taxon>Anthozoa</taxon>
        <taxon>Hexacorallia</taxon>
        <taxon>Scleractinia</taxon>
        <taxon>Astrocoeniina</taxon>
        <taxon>Pocilloporidae</taxon>
        <taxon>Pocillopora</taxon>
    </lineage>
</organism>
<name>A0A3M6TZB6_POCDA</name>
<accession>A0A3M6TZB6</accession>
<comment type="caution">
    <text evidence="1">The sequence shown here is derived from an EMBL/GenBank/DDBJ whole genome shotgun (WGS) entry which is preliminary data.</text>
</comment>
<dbReference type="EMBL" id="RCHS01002643">
    <property type="protein sequence ID" value="RMX46608.1"/>
    <property type="molecule type" value="Genomic_DNA"/>
</dbReference>
<evidence type="ECO:0000313" key="2">
    <source>
        <dbReference type="Proteomes" id="UP000275408"/>
    </source>
</evidence>
<protein>
    <submittedName>
        <fullName evidence="1">Uncharacterized protein</fullName>
    </submittedName>
</protein>
<dbReference type="OrthoDB" id="5987913at2759"/>
<proteinExistence type="predicted"/>
<evidence type="ECO:0000313" key="1">
    <source>
        <dbReference type="EMBL" id="RMX46608.1"/>
    </source>
</evidence>
<keyword evidence="2" id="KW-1185">Reference proteome</keyword>
<reference evidence="1 2" key="1">
    <citation type="journal article" date="2018" name="Sci. Rep.">
        <title>Comparative analysis of the Pocillopora damicornis genome highlights role of immune system in coral evolution.</title>
        <authorList>
            <person name="Cunning R."/>
            <person name="Bay R.A."/>
            <person name="Gillette P."/>
            <person name="Baker A.C."/>
            <person name="Traylor-Knowles N."/>
        </authorList>
    </citation>
    <scope>NUCLEOTIDE SEQUENCE [LARGE SCALE GENOMIC DNA]</scope>
    <source>
        <strain evidence="1">RSMAS</strain>
        <tissue evidence="1">Whole animal</tissue>
    </source>
</reference>
<sequence>MWEQGHISCGAKSWETKFKNLKRSYIAYIDHNKKTGRNAKKCAYYEELHNIFHGDDDITPSAVYSSRKGLNQLMGVQQMLSSRLYSVSTSLPGYE</sequence>
<gene>
    <name evidence="1" type="ORF">pdam_00024173</name>
</gene>
<feature type="non-terminal residue" evidence="1">
    <location>
        <position position="95"/>
    </location>
</feature>
<dbReference type="AlphaFoldDB" id="A0A3M6TZB6"/>